<name>E2A805_CAMFO</name>
<dbReference type="STRING" id="104421.E2A805"/>
<proteinExistence type="predicted"/>
<gene>
    <name evidence="1" type="ORF">EAG_08737</name>
</gene>
<dbReference type="OMA" id="WQLTTQK"/>
<dbReference type="AlphaFoldDB" id="E2A805"/>
<organism evidence="2">
    <name type="scientific">Camponotus floridanus</name>
    <name type="common">Florida carpenter ant</name>
    <dbReference type="NCBI Taxonomy" id="104421"/>
    <lineage>
        <taxon>Eukaryota</taxon>
        <taxon>Metazoa</taxon>
        <taxon>Ecdysozoa</taxon>
        <taxon>Arthropoda</taxon>
        <taxon>Hexapoda</taxon>
        <taxon>Insecta</taxon>
        <taxon>Pterygota</taxon>
        <taxon>Neoptera</taxon>
        <taxon>Endopterygota</taxon>
        <taxon>Hymenoptera</taxon>
        <taxon>Apocrita</taxon>
        <taxon>Aculeata</taxon>
        <taxon>Formicoidea</taxon>
        <taxon>Formicidae</taxon>
        <taxon>Formicinae</taxon>
        <taxon>Camponotus</taxon>
    </lineage>
</organism>
<keyword evidence="2" id="KW-1185">Reference proteome</keyword>
<dbReference type="InParanoid" id="E2A805"/>
<protein>
    <submittedName>
        <fullName evidence="1">Cyclin-dependent kinase 2-interacting protein</fullName>
    </submittedName>
</protein>
<keyword evidence="1" id="KW-0808">Transferase</keyword>
<evidence type="ECO:0000313" key="1">
    <source>
        <dbReference type="EMBL" id="EFN70442.1"/>
    </source>
</evidence>
<dbReference type="FunCoup" id="E2A805">
    <property type="interactions" value="2"/>
</dbReference>
<accession>E2A805</accession>
<reference evidence="1 2" key="1">
    <citation type="journal article" date="2010" name="Science">
        <title>Genomic comparison of the ants Camponotus floridanus and Harpegnathos saltator.</title>
        <authorList>
            <person name="Bonasio R."/>
            <person name="Zhang G."/>
            <person name="Ye C."/>
            <person name="Mutti N.S."/>
            <person name="Fang X."/>
            <person name="Qin N."/>
            <person name="Donahue G."/>
            <person name="Yang P."/>
            <person name="Li Q."/>
            <person name="Li C."/>
            <person name="Zhang P."/>
            <person name="Huang Z."/>
            <person name="Berger S.L."/>
            <person name="Reinberg D."/>
            <person name="Wang J."/>
            <person name="Liebig J."/>
        </authorList>
    </citation>
    <scope>NUCLEOTIDE SEQUENCE [LARGE SCALE GENOMIC DNA]</scope>
    <source>
        <strain evidence="2">C129</strain>
    </source>
</reference>
<keyword evidence="1" id="KW-0418">Kinase</keyword>
<evidence type="ECO:0000313" key="2">
    <source>
        <dbReference type="Proteomes" id="UP000000311"/>
    </source>
</evidence>
<sequence length="187" mass="21615">MTTKKETFVPIKLPSHKSFQGKNLTGTECFVYNLAADIHANIQQWNSFHIQGVNYLKNIIQVKRDKNYSVVLQDLCDKLENVCDNLDSIVVNLEQIKNQLTAITALQETANKLFITWPINKFGEIAETIYEAYHKEAKQKRNLLENIAHHHTESWKMFHLAAWVHQPLLPENLTILLNSLLVETGHR</sequence>
<dbReference type="OrthoDB" id="17066at2759"/>
<dbReference type="KEGG" id="cfo:105249435"/>
<dbReference type="Proteomes" id="UP000000311">
    <property type="component" value="Unassembled WGS sequence"/>
</dbReference>
<dbReference type="GO" id="GO:0016301">
    <property type="term" value="F:kinase activity"/>
    <property type="evidence" value="ECO:0007669"/>
    <property type="project" value="UniProtKB-KW"/>
</dbReference>
<dbReference type="EMBL" id="GL437468">
    <property type="protein sequence ID" value="EFN70442.1"/>
    <property type="molecule type" value="Genomic_DNA"/>
</dbReference>